<dbReference type="Proteomes" id="UP001497497">
    <property type="component" value="Unassembled WGS sequence"/>
</dbReference>
<evidence type="ECO:0000313" key="2">
    <source>
        <dbReference type="EMBL" id="CAL1530585.1"/>
    </source>
</evidence>
<dbReference type="AlphaFoldDB" id="A0AAV2HA46"/>
<reference evidence="2 3" key="1">
    <citation type="submission" date="2024-04" db="EMBL/GenBank/DDBJ databases">
        <authorList>
            <consortium name="Genoscope - CEA"/>
            <person name="William W."/>
        </authorList>
    </citation>
    <scope>NUCLEOTIDE SEQUENCE [LARGE SCALE GENOMIC DNA]</scope>
</reference>
<feature type="region of interest" description="Disordered" evidence="1">
    <location>
        <begin position="472"/>
        <end position="532"/>
    </location>
</feature>
<dbReference type="EMBL" id="CAXITT010000072">
    <property type="protein sequence ID" value="CAL1530585.1"/>
    <property type="molecule type" value="Genomic_DNA"/>
</dbReference>
<feature type="compositionally biased region" description="Basic and acidic residues" evidence="1">
    <location>
        <begin position="409"/>
        <end position="425"/>
    </location>
</feature>
<protein>
    <submittedName>
        <fullName evidence="2">Uncharacterized protein</fullName>
    </submittedName>
</protein>
<feature type="compositionally biased region" description="Basic and acidic residues" evidence="1">
    <location>
        <begin position="773"/>
        <end position="783"/>
    </location>
</feature>
<comment type="caution">
    <text evidence="2">The sequence shown here is derived from an EMBL/GenBank/DDBJ whole genome shotgun (WGS) entry which is preliminary data.</text>
</comment>
<name>A0AAV2HA46_LYMST</name>
<feature type="region of interest" description="Disordered" evidence="1">
    <location>
        <begin position="544"/>
        <end position="564"/>
    </location>
</feature>
<organism evidence="2 3">
    <name type="scientific">Lymnaea stagnalis</name>
    <name type="common">Great pond snail</name>
    <name type="synonym">Helix stagnalis</name>
    <dbReference type="NCBI Taxonomy" id="6523"/>
    <lineage>
        <taxon>Eukaryota</taxon>
        <taxon>Metazoa</taxon>
        <taxon>Spiralia</taxon>
        <taxon>Lophotrochozoa</taxon>
        <taxon>Mollusca</taxon>
        <taxon>Gastropoda</taxon>
        <taxon>Heterobranchia</taxon>
        <taxon>Euthyneura</taxon>
        <taxon>Panpulmonata</taxon>
        <taxon>Hygrophila</taxon>
        <taxon>Lymnaeoidea</taxon>
        <taxon>Lymnaeidae</taxon>
        <taxon>Lymnaea</taxon>
    </lineage>
</organism>
<feature type="compositionally biased region" description="Polar residues" evidence="1">
    <location>
        <begin position="493"/>
        <end position="503"/>
    </location>
</feature>
<feature type="compositionally biased region" description="Polar residues" evidence="1">
    <location>
        <begin position="803"/>
        <end position="814"/>
    </location>
</feature>
<sequence>MFGVYNTQAMEGFNAILLGKRVDCYKGGVSYAELCSDEPPFKTPSQSACHANVGGHGDLRGACRNTVTRGNLDDEKQSAPPSPLQNAPLCGTRLPIFRKGNRYNAIWRVPKYVASESTLSGLEDMGYATFGKNNEATPLEDSNGNQKTNNGTLLQITPLGLRQFPSNDSITKARGELHKWRRHLLSRVAQKDCDLAQSLNITVTKLQSTPPSHVENACKPPLPRSGFVVSNTSAPAADRTTLPVNKPTRTRYFQSLTSSGAHFAICAHLPTRAHKKGRRPTLSVFTVYHIEVNAPSDDSVRRHVKDLFTVSKAIPPHHEASTFNLATEETPDVICDSGKFTIITAKKRNKRRCKFKNSFSGEKRNRDASANHVIKPGKGVSSAQSVKKSATRNKAREATPSRRPQPASDVEKVRLENNTRGEHSKFSPNCKTVDTALKDNSTLNTHSELNTNSTLNINSAINKTFRRVKDAPEISGYRAKKQSQVRASEKSRVSQNGTDQAVNVPTLKSEPVKGKADDGQVVSPVCHPKFEPNTKKRYQIGRVRTESRSTDPVSSCGREETKASITCPEGSNELIRTPRTSRSRSAANKCVTVVFEFDSDQEADDALDSTKTLNMAMGQCMRDSKRKGREDVIRKLLDYSTQAKKDKPRSPQDGRIVSLRKASQLSQMKDSNSGNEARIFPKVKLDGLRSRNRNTNHDDTWFLEQRQEGTDSMHNGTDWTGGKRGKDNNVDTVQCGGMEMDDDDMIETVSQCNDLFNSSQIFESDAEVTSQRKRSEVTEKREDDMDAPENEGRVCDRSEQRGNNESVSGKNIQQEESDVTRGEEGCTELTANLEMEIVHETLREECGTELTPNLLMAVFHTTPGIERSKSSKQWATPVNDTRSDDQSFRLPAHREFDSPILSGPTDFKKVKDDLVPHVDSSNGNKTVKESITNLGANVDTAILEKVSSDDVDRMGYRGSLFPNLGPREYLPRRGHSSLERLGNGHLETRITGNKGSASRRSTYDLAVTGGPKIHEANGEDDEHGCVEVEISKQHTNKGEPTGGTTLTAGPVDGCSRHVAVDAHNVEAPQAPHGADATSSAWMLLRKTVLPTVPERLPERRVLSRRRQALRFSPHNTSIGQRDRAGASGDCQDNPAKPRIFIKGKGMVLESPFSDDSNGKCKGVGETTLKPGAGKVADMPRADPGCDKSVRLPQLLGYGDTVESTRCDVQLQNAISAQTADSIKAAQKNLTYSTDFVYYGKAKVDTWLKAAYH</sequence>
<proteinExistence type="predicted"/>
<keyword evidence="3" id="KW-1185">Reference proteome</keyword>
<feature type="region of interest" description="Disordered" evidence="1">
    <location>
        <begin position="1115"/>
        <end position="1134"/>
    </location>
</feature>
<feature type="region of interest" description="Disordered" evidence="1">
    <location>
        <begin position="763"/>
        <end position="824"/>
    </location>
</feature>
<gene>
    <name evidence="2" type="ORF">GSLYS_00004710001</name>
</gene>
<evidence type="ECO:0000256" key="1">
    <source>
        <dbReference type="SAM" id="MobiDB-lite"/>
    </source>
</evidence>
<accession>A0AAV2HA46</accession>
<evidence type="ECO:0000313" key="3">
    <source>
        <dbReference type="Proteomes" id="UP001497497"/>
    </source>
</evidence>
<feature type="region of interest" description="Disordered" evidence="1">
    <location>
        <begin position="356"/>
        <end position="432"/>
    </location>
</feature>
<feature type="compositionally biased region" description="Basic and acidic residues" evidence="1">
    <location>
        <begin position="790"/>
        <end position="802"/>
    </location>
</feature>